<dbReference type="NCBIfam" id="TIGR00756">
    <property type="entry name" value="PPR"/>
    <property type="match status" value="1"/>
</dbReference>
<name>A0A1Q3AYL4_CEPFO</name>
<dbReference type="PROSITE" id="PS51375">
    <property type="entry name" value="PPR"/>
    <property type="match status" value="2"/>
</dbReference>
<dbReference type="FunCoup" id="A0A1Q3AYL4">
    <property type="interactions" value="1043"/>
</dbReference>
<dbReference type="EMBL" id="BDDD01000176">
    <property type="protein sequence ID" value="GAV60856.1"/>
    <property type="molecule type" value="Genomic_DNA"/>
</dbReference>
<dbReference type="Pfam" id="PF13041">
    <property type="entry name" value="PPR_2"/>
    <property type="match status" value="1"/>
</dbReference>
<keyword evidence="1" id="KW-0677">Repeat</keyword>
<organism evidence="3 4">
    <name type="scientific">Cephalotus follicularis</name>
    <name type="common">Albany pitcher plant</name>
    <dbReference type="NCBI Taxonomy" id="3775"/>
    <lineage>
        <taxon>Eukaryota</taxon>
        <taxon>Viridiplantae</taxon>
        <taxon>Streptophyta</taxon>
        <taxon>Embryophyta</taxon>
        <taxon>Tracheophyta</taxon>
        <taxon>Spermatophyta</taxon>
        <taxon>Magnoliopsida</taxon>
        <taxon>eudicotyledons</taxon>
        <taxon>Gunneridae</taxon>
        <taxon>Pentapetalae</taxon>
        <taxon>rosids</taxon>
        <taxon>fabids</taxon>
        <taxon>Oxalidales</taxon>
        <taxon>Cephalotaceae</taxon>
        <taxon>Cephalotus</taxon>
    </lineage>
</organism>
<dbReference type="STRING" id="3775.A0A1Q3AYL4"/>
<gene>
    <name evidence="3" type="ORF">CFOL_v3_04384</name>
</gene>
<keyword evidence="4" id="KW-1185">Reference proteome</keyword>
<dbReference type="InterPro" id="IPR002885">
    <property type="entry name" value="PPR_rpt"/>
</dbReference>
<evidence type="ECO:0000313" key="4">
    <source>
        <dbReference type="Proteomes" id="UP000187406"/>
    </source>
</evidence>
<dbReference type="PANTHER" id="PTHR47262:SF1">
    <property type="entry name" value="OS02G0132600 PROTEIN"/>
    <property type="match status" value="1"/>
</dbReference>
<dbReference type="PANTHER" id="PTHR47262">
    <property type="entry name" value="OS02G0132600 PROTEIN"/>
    <property type="match status" value="1"/>
</dbReference>
<comment type="caution">
    <text evidence="3">The sequence shown here is derived from an EMBL/GenBank/DDBJ whole genome shotgun (WGS) entry which is preliminary data.</text>
</comment>
<accession>A0A1Q3AYL4</accession>
<dbReference type="InterPro" id="IPR011990">
    <property type="entry name" value="TPR-like_helical_dom_sf"/>
</dbReference>
<evidence type="ECO:0000256" key="1">
    <source>
        <dbReference type="ARBA" id="ARBA00022737"/>
    </source>
</evidence>
<reference evidence="4" key="1">
    <citation type="submission" date="2016-04" db="EMBL/GenBank/DDBJ databases">
        <title>Cephalotus genome sequencing.</title>
        <authorList>
            <person name="Fukushima K."/>
            <person name="Hasebe M."/>
            <person name="Fang X."/>
        </authorList>
    </citation>
    <scope>NUCLEOTIDE SEQUENCE [LARGE SCALE GENOMIC DNA]</scope>
    <source>
        <strain evidence="4">cv. St1</strain>
    </source>
</reference>
<evidence type="ECO:0000313" key="3">
    <source>
        <dbReference type="EMBL" id="GAV60856.1"/>
    </source>
</evidence>
<sequence length="857" mass="96738">MPPPKTKTLSKLFRSVVKFKTTTKCSNGTAPATAKTSGATSSVISPAEDTAVRRYVSSLGASSKSKLAADYSLSSVVLEADSNSEAEDSAKQLLEEMSDILCGDIPDSVSTWKKDEDEKPLENVLESLEIPWVSNICHNNISLQRKEVSRYRKYKWVFKTTQVSRFDRLVRMCTQMLGSETTVQVFSKLGRETGVKEYNALIKGCMEKARSSNDDEVVLKQICNAFQLSRAMKEQGFKLEDETYGPVLMYLIDMGMFQEFGFICDIVKDEDSSQLPRLGYYEILLWIRLDNKEKIQELCDFVSVDDGKDTSNLRANYLLALCESDWKEELLQLLEVTDITTVSSDYVESIFKSLGRLTLESFAEKFLFAFKNCDYEAGKIAELIFFYAVHVPNLPVADVVSKVENLHAKLELAPSSATYGKLIAYCCESLKVHLALDLVEKICELGLPLSLEALHPILQAIEESYEYNLVCRIYSIICQHNLKPNKETFRSMINLSVKMKDYDGAYAMFSDLEKMNLMPTAGMYNAIMAGYFREKNIDGAMRVLKQMKLAGIKPDSQTFSYLISNCECEEDIIKYCEELSSSQVQVTKNVLMSLINAYATCGQYEKAKQVILDERVPVKSLNEIKSVLVSALASHGQISDALDIHEEVKRVGSNLKPKAVLSLIEYCGSDGELGRLLQLLEEIHDPDYWIDGCWRIILYCVRYKHLSSAVDLLKLLKNKFSKDEVATEVLCDEVFVVIADMGSTHLQFGIDLLKVIKDELGLSPSRKCLDFLLSACIDTKDLRSSLLIWKEYQKAGLPYNVLSFLRMYQALLASGDHKTANILLKKIPKDDPHVRCVIKACKNTYGVKCKRERKKMQ</sequence>
<dbReference type="InParanoid" id="A0A1Q3AYL4"/>
<dbReference type="Gene3D" id="1.25.40.10">
    <property type="entry name" value="Tetratricopeptide repeat domain"/>
    <property type="match status" value="2"/>
</dbReference>
<feature type="repeat" description="PPR" evidence="2">
    <location>
        <begin position="520"/>
        <end position="554"/>
    </location>
</feature>
<dbReference type="Proteomes" id="UP000187406">
    <property type="component" value="Unassembled WGS sequence"/>
</dbReference>
<proteinExistence type="predicted"/>
<feature type="repeat" description="PPR" evidence="2">
    <location>
        <begin position="485"/>
        <end position="519"/>
    </location>
</feature>
<evidence type="ECO:0000256" key="2">
    <source>
        <dbReference type="PROSITE-ProRule" id="PRU00708"/>
    </source>
</evidence>
<dbReference type="OrthoDB" id="767661at2759"/>
<dbReference type="Pfam" id="PF01535">
    <property type="entry name" value="PPR"/>
    <property type="match status" value="3"/>
</dbReference>
<dbReference type="AlphaFoldDB" id="A0A1Q3AYL4"/>
<protein>
    <submittedName>
        <fullName evidence="3">PPR domain-containing protein/PPR_2 domain-containing protein</fullName>
    </submittedName>
</protein>